<dbReference type="GO" id="GO:0006506">
    <property type="term" value="P:GPI anchor biosynthetic process"/>
    <property type="evidence" value="ECO:0000318"/>
    <property type="project" value="GO_Central"/>
</dbReference>
<comment type="caution">
    <text evidence="11">Lacks conserved residue(s) required for the propagation of feature annotation.</text>
</comment>
<evidence type="ECO:0000256" key="5">
    <source>
        <dbReference type="ARBA" id="ARBA00022676"/>
    </source>
</evidence>
<comment type="subcellular location">
    <subcellularLocation>
        <location evidence="1 11">Endoplasmic reticulum membrane</location>
        <topology evidence="1 11">Multi-pass membrane protein</topology>
    </subcellularLocation>
</comment>
<dbReference type="GO" id="GO:0000030">
    <property type="term" value="F:mannosyltransferase activity"/>
    <property type="evidence" value="ECO:0000318"/>
    <property type="project" value="GO_Central"/>
</dbReference>
<dbReference type="AlphaFoldDB" id="A0A9R1UHI9"/>
<organism evidence="12 13">
    <name type="scientific">Lactuca sativa</name>
    <name type="common">Garden lettuce</name>
    <dbReference type="NCBI Taxonomy" id="4236"/>
    <lineage>
        <taxon>Eukaryota</taxon>
        <taxon>Viridiplantae</taxon>
        <taxon>Streptophyta</taxon>
        <taxon>Embryophyta</taxon>
        <taxon>Tracheophyta</taxon>
        <taxon>Spermatophyta</taxon>
        <taxon>Magnoliopsida</taxon>
        <taxon>eudicotyledons</taxon>
        <taxon>Gunneridae</taxon>
        <taxon>Pentapetalae</taxon>
        <taxon>asterids</taxon>
        <taxon>campanulids</taxon>
        <taxon>Asterales</taxon>
        <taxon>Asteraceae</taxon>
        <taxon>Cichorioideae</taxon>
        <taxon>Cichorieae</taxon>
        <taxon>Lactucinae</taxon>
        <taxon>Lactuca</taxon>
    </lineage>
</organism>
<keyword evidence="8 11" id="KW-0256">Endoplasmic reticulum</keyword>
<comment type="pathway">
    <text evidence="2 11">Glycolipid biosynthesis; glycosylphosphatidylinositol-anchor biosynthesis.</text>
</comment>
<reference evidence="12 13" key="1">
    <citation type="journal article" date="2017" name="Nat. Commun.">
        <title>Genome assembly with in vitro proximity ligation data and whole-genome triplication in lettuce.</title>
        <authorList>
            <person name="Reyes-Chin-Wo S."/>
            <person name="Wang Z."/>
            <person name="Yang X."/>
            <person name="Kozik A."/>
            <person name="Arikit S."/>
            <person name="Song C."/>
            <person name="Xia L."/>
            <person name="Froenicke L."/>
            <person name="Lavelle D.O."/>
            <person name="Truco M.J."/>
            <person name="Xia R."/>
            <person name="Zhu S."/>
            <person name="Xu C."/>
            <person name="Xu H."/>
            <person name="Xu X."/>
            <person name="Cox K."/>
            <person name="Korf I."/>
            <person name="Meyers B.C."/>
            <person name="Michelmore R.W."/>
        </authorList>
    </citation>
    <scope>NUCLEOTIDE SEQUENCE [LARGE SCALE GENOMIC DNA]</scope>
    <source>
        <strain evidence="13">cv. Salinas</strain>
        <tissue evidence="12">Seedlings</tissue>
    </source>
</reference>
<dbReference type="GO" id="GO:0005789">
    <property type="term" value="C:endoplasmic reticulum membrane"/>
    <property type="evidence" value="ECO:0000318"/>
    <property type="project" value="GO_Central"/>
</dbReference>
<evidence type="ECO:0000313" key="13">
    <source>
        <dbReference type="Proteomes" id="UP000235145"/>
    </source>
</evidence>
<proteinExistence type="inferred from homology"/>
<dbReference type="Pfam" id="PF04188">
    <property type="entry name" value="Mannosyl_trans2"/>
    <property type="match status" value="2"/>
</dbReference>
<dbReference type="PANTHER" id="PTHR12468">
    <property type="entry name" value="GPI MANNOSYLTRANSFERASE 2"/>
    <property type="match status" value="1"/>
</dbReference>
<keyword evidence="13" id="KW-1185">Reference proteome</keyword>
<comment type="caution">
    <text evidence="12">The sequence shown here is derived from an EMBL/GenBank/DDBJ whole genome shotgun (WGS) entry which is preliminary data.</text>
</comment>
<evidence type="ECO:0000256" key="9">
    <source>
        <dbReference type="ARBA" id="ARBA00022989"/>
    </source>
</evidence>
<dbReference type="EC" id="2.4.1.-" evidence="11"/>
<feature type="transmembrane region" description="Helical" evidence="11">
    <location>
        <begin position="113"/>
        <end position="137"/>
    </location>
</feature>
<sequence>MIVGQSLQKGNLVKHNVQKEHTRVFPFIWGSIEEEGKNLTSSVTPYSSITSVYERRPLQHLKSPFMRPPSVRFNSLSVIILKDSEASLRASILFCFHPTSIFFSSIYSESLYAVLSIGGIYFLISGANLLALSSLAFSVLSRSNWVLNACYIGFQTIHRAYDVLPIKVLIYVIMRRLFVFCSICWISSIWISQGAGFLKYFQLKQLPNFLLASRILSIAIWLITHYVKLQPEAFFSLGFQVAPKSNVVDRNNTRISTTTQEYQTLKRRKHSTKEEEVPTPSVP</sequence>
<evidence type="ECO:0000256" key="3">
    <source>
        <dbReference type="ARBA" id="ARBA00008698"/>
    </source>
</evidence>
<evidence type="ECO:0000256" key="8">
    <source>
        <dbReference type="ARBA" id="ARBA00022824"/>
    </source>
</evidence>
<feature type="transmembrane region" description="Helical" evidence="11">
    <location>
        <begin position="177"/>
        <end position="197"/>
    </location>
</feature>
<name>A0A9R1UHI9_LACSA</name>
<evidence type="ECO:0000256" key="10">
    <source>
        <dbReference type="ARBA" id="ARBA00023136"/>
    </source>
</evidence>
<evidence type="ECO:0000256" key="6">
    <source>
        <dbReference type="ARBA" id="ARBA00022679"/>
    </source>
</evidence>
<evidence type="ECO:0000256" key="11">
    <source>
        <dbReference type="RuleBase" id="RU363112"/>
    </source>
</evidence>
<dbReference type="PANTHER" id="PTHR12468:SF2">
    <property type="entry name" value="GPI MANNOSYLTRANSFERASE 2"/>
    <property type="match status" value="1"/>
</dbReference>
<accession>A0A9R1UHI9</accession>
<keyword evidence="7 11" id="KW-0812">Transmembrane</keyword>
<keyword evidence="9 11" id="KW-1133">Transmembrane helix</keyword>
<keyword evidence="5 11" id="KW-0328">Glycosyltransferase</keyword>
<keyword evidence="6 11" id="KW-0808">Transferase</keyword>
<evidence type="ECO:0000256" key="7">
    <source>
        <dbReference type="ARBA" id="ARBA00022692"/>
    </source>
</evidence>
<comment type="similarity">
    <text evidence="3 11">Belongs to the PIGV family.</text>
</comment>
<dbReference type="Proteomes" id="UP000235145">
    <property type="component" value="Unassembled WGS sequence"/>
</dbReference>
<protein>
    <recommendedName>
        <fullName evidence="11">GPI mannosyltransferase 2</fullName>
        <ecNumber evidence="11">2.4.1.-</ecNumber>
    </recommendedName>
</protein>
<dbReference type="InterPro" id="IPR007315">
    <property type="entry name" value="PIG-V/Gpi18"/>
</dbReference>
<evidence type="ECO:0000313" key="12">
    <source>
        <dbReference type="EMBL" id="KAJ0187125.1"/>
    </source>
</evidence>
<dbReference type="GO" id="GO:0031501">
    <property type="term" value="C:mannosyltransferase complex"/>
    <property type="evidence" value="ECO:0000318"/>
    <property type="project" value="GO_Central"/>
</dbReference>
<keyword evidence="10 11" id="KW-0472">Membrane</keyword>
<keyword evidence="4 11" id="KW-0337">GPI-anchor biosynthesis</keyword>
<comment type="function">
    <text evidence="11">Mannosyltransferase involved in glycosylphosphatidylinositol-anchor biosynthesis.</text>
</comment>
<dbReference type="GO" id="GO:0004376">
    <property type="term" value="F:GPI mannosyltransferase activity"/>
    <property type="evidence" value="ECO:0007669"/>
    <property type="project" value="InterPro"/>
</dbReference>
<gene>
    <name evidence="12" type="ORF">LSAT_V11C900496090</name>
</gene>
<evidence type="ECO:0000256" key="2">
    <source>
        <dbReference type="ARBA" id="ARBA00004687"/>
    </source>
</evidence>
<evidence type="ECO:0000256" key="4">
    <source>
        <dbReference type="ARBA" id="ARBA00022502"/>
    </source>
</evidence>
<evidence type="ECO:0000256" key="1">
    <source>
        <dbReference type="ARBA" id="ARBA00004477"/>
    </source>
</evidence>
<dbReference type="EMBL" id="NBSK02000009">
    <property type="protein sequence ID" value="KAJ0187125.1"/>
    <property type="molecule type" value="Genomic_DNA"/>
</dbReference>
<dbReference type="GO" id="GO:0000009">
    <property type="term" value="F:alpha-1,6-mannosyltransferase activity"/>
    <property type="evidence" value="ECO:0007669"/>
    <property type="project" value="InterPro"/>
</dbReference>